<evidence type="ECO:0000313" key="5">
    <source>
        <dbReference type="Proteomes" id="UP001209701"/>
    </source>
</evidence>
<feature type="modified residue" description="4-aspartylphosphate" evidence="2">
    <location>
        <position position="56"/>
    </location>
</feature>
<keyword evidence="1 2" id="KW-0597">Phosphoprotein</keyword>
<dbReference type="InterPro" id="IPR001789">
    <property type="entry name" value="Sig_transdc_resp-reg_receiver"/>
</dbReference>
<dbReference type="PROSITE" id="PS50110">
    <property type="entry name" value="RESPONSE_REGULATORY"/>
    <property type="match status" value="1"/>
</dbReference>
<reference evidence="4 5" key="1">
    <citation type="submission" date="2021-11" db="EMBL/GenBank/DDBJ databases">
        <authorList>
            <person name="Liang Q."/>
            <person name="Mou H."/>
            <person name="Liu Z."/>
        </authorList>
    </citation>
    <scope>NUCLEOTIDE SEQUENCE [LARGE SCALE GENOMIC DNA]</scope>
    <source>
        <strain evidence="4 5">CHU3</strain>
    </source>
</reference>
<dbReference type="Proteomes" id="UP001209701">
    <property type="component" value="Unassembled WGS sequence"/>
</dbReference>
<dbReference type="InterPro" id="IPR011006">
    <property type="entry name" value="CheY-like_superfamily"/>
</dbReference>
<sequence>MSKLGRILVVEDESIIARDIAMQLCDLGYAVLGPASSGEQAIAMANSLMPDLVLMDVHLAGHMDGIDAAQLIRTQYAVPSLFLSAFDGPDSLRRAKQCEPAGYLVKPFEDHQLRDAVATAFASLG</sequence>
<name>A0ABT2YFX0_9BURK</name>
<feature type="domain" description="Response regulatory" evidence="3">
    <location>
        <begin position="6"/>
        <end position="121"/>
    </location>
</feature>
<keyword evidence="5" id="KW-1185">Reference proteome</keyword>
<comment type="caution">
    <text evidence="4">The sequence shown here is derived from an EMBL/GenBank/DDBJ whole genome shotgun (WGS) entry which is preliminary data.</text>
</comment>
<dbReference type="EMBL" id="JAJIRN010000005">
    <property type="protein sequence ID" value="MCV2368919.1"/>
    <property type="molecule type" value="Genomic_DNA"/>
</dbReference>
<organism evidence="4 5">
    <name type="scientific">Roseateles oligotrophus</name>
    <dbReference type="NCBI Taxonomy" id="1769250"/>
    <lineage>
        <taxon>Bacteria</taxon>
        <taxon>Pseudomonadati</taxon>
        <taxon>Pseudomonadota</taxon>
        <taxon>Betaproteobacteria</taxon>
        <taxon>Burkholderiales</taxon>
        <taxon>Sphaerotilaceae</taxon>
        <taxon>Roseateles</taxon>
    </lineage>
</organism>
<evidence type="ECO:0000256" key="1">
    <source>
        <dbReference type="ARBA" id="ARBA00022553"/>
    </source>
</evidence>
<dbReference type="PANTHER" id="PTHR44591:SF23">
    <property type="entry name" value="CHEY SUBFAMILY"/>
    <property type="match status" value="1"/>
</dbReference>
<evidence type="ECO:0000259" key="3">
    <source>
        <dbReference type="PROSITE" id="PS50110"/>
    </source>
</evidence>
<dbReference type="RefSeq" id="WP_263571512.1">
    <property type="nucleotide sequence ID" value="NZ_JAJIRN010000005.1"/>
</dbReference>
<dbReference type="PANTHER" id="PTHR44591">
    <property type="entry name" value="STRESS RESPONSE REGULATOR PROTEIN 1"/>
    <property type="match status" value="1"/>
</dbReference>
<dbReference type="InterPro" id="IPR050595">
    <property type="entry name" value="Bact_response_regulator"/>
</dbReference>
<evidence type="ECO:0000256" key="2">
    <source>
        <dbReference type="PROSITE-ProRule" id="PRU00169"/>
    </source>
</evidence>
<dbReference type="Gene3D" id="3.40.50.2300">
    <property type="match status" value="1"/>
</dbReference>
<dbReference type="Pfam" id="PF00072">
    <property type="entry name" value="Response_reg"/>
    <property type="match status" value="1"/>
</dbReference>
<dbReference type="SUPFAM" id="SSF52172">
    <property type="entry name" value="CheY-like"/>
    <property type="match status" value="1"/>
</dbReference>
<accession>A0ABT2YFX0</accession>
<gene>
    <name evidence="4" type="ORF">LNV07_12590</name>
</gene>
<dbReference type="SMART" id="SM00448">
    <property type="entry name" value="REC"/>
    <property type="match status" value="1"/>
</dbReference>
<dbReference type="CDD" id="cd17534">
    <property type="entry name" value="REC_DC-like"/>
    <property type="match status" value="1"/>
</dbReference>
<protein>
    <submittedName>
        <fullName evidence="4">Response regulator</fullName>
    </submittedName>
</protein>
<proteinExistence type="predicted"/>
<evidence type="ECO:0000313" key="4">
    <source>
        <dbReference type="EMBL" id="MCV2368919.1"/>
    </source>
</evidence>